<organism evidence="4 5">
    <name type="scientific">Botryotinia convoluta</name>
    <dbReference type="NCBI Taxonomy" id="54673"/>
    <lineage>
        <taxon>Eukaryota</taxon>
        <taxon>Fungi</taxon>
        <taxon>Dikarya</taxon>
        <taxon>Ascomycota</taxon>
        <taxon>Pezizomycotina</taxon>
        <taxon>Leotiomycetes</taxon>
        <taxon>Helotiales</taxon>
        <taxon>Sclerotiniaceae</taxon>
        <taxon>Botryotinia</taxon>
    </lineage>
</organism>
<dbReference type="PANTHER" id="PTHR43439:SF2">
    <property type="entry name" value="ENZYME, PUTATIVE (JCVI)-RELATED"/>
    <property type="match status" value="1"/>
</dbReference>
<protein>
    <recommendedName>
        <fullName evidence="3">Thioester reductase (TE) domain-containing protein</fullName>
    </recommendedName>
</protein>
<dbReference type="Pfam" id="PF07993">
    <property type="entry name" value="NAD_binding_4"/>
    <property type="match status" value="1"/>
</dbReference>
<dbReference type="InterPro" id="IPR051414">
    <property type="entry name" value="Adenylate-forming_Reductase"/>
</dbReference>
<dbReference type="Gene3D" id="3.40.50.720">
    <property type="entry name" value="NAD(P)-binding Rossmann-like Domain"/>
    <property type="match status" value="1"/>
</dbReference>
<accession>A0A4Z1HS80</accession>
<evidence type="ECO:0000313" key="4">
    <source>
        <dbReference type="EMBL" id="TGO47697.1"/>
    </source>
</evidence>
<evidence type="ECO:0000259" key="3">
    <source>
        <dbReference type="Pfam" id="PF07993"/>
    </source>
</evidence>
<dbReference type="InterPro" id="IPR036291">
    <property type="entry name" value="NAD(P)-bd_dom_sf"/>
</dbReference>
<proteinExistence type="predicted"/>
<dbReference type="SUPFAM" id="SSF51735">
    <property type="entry name" value="NAD(P)-binding Rossmann-fold domains"/>
    <property type="match status" value="1"/>
</dbReference>
<sequence>MFLSSLSSVGNFSGDVPESVITDILASLPMGYSESKFIAENLLAYAADKFPHVSISLARVGQIAGPVSTTWIWNKHEWFPSLVLSSIHLDVIPESLDSTDRSEVDWVPIDLIADILVELVFSQRIDDNNGAKVYHPVNPVLVPRKSLLPKIIETATVVKGNKITSLPFAKWIERVRKHAENLHSMIDFEEMLKKNPAIKLLSFYEGLAKGRGTSILENKKTVEASEKLRGLKGIEGAWVEKWVQDWIE</sequence>
<dbReference type="EMBL" id="PQXN01000265">
    <property type="protein sequence ID" value="TGO47697.1"/>
    <property type="molecule type" value="Genomic_DNA"/>
</dbReference>
<dbReference type="OrthoDB" id="429813at2759"/>
<reference evidence="4 5" key="1">
    <citation type="submission" date="2017-12" db="EMBL/GenBank/DDBJ databases">
        <title>Comparative genomics of Botrytis spp.</title>
        <authorList>
            <person name="Valero-Jimenez C.A."/>
            <person name="Tapia P."/>
            <person name="Veloso J."/>
            <person name="Silva-Moreno E."/>
            <person name="Staats M."/>
            <person name="Valdes J.H."/>
            <person name="Van Kan J.A.L."/>
        </authorList>
    </citation>
    <scope>NUCLEOTIDE SEQUENCE [LARGE SCALE GENOMIC DNA]</scope>
    <source>
        <strain evidence="4 5">MUCL11595</strain>
    </source>
</reference>
<name>A0A4Z1HS80_9HELO</name>
<dbReference type="Proteomes" id="UP000297527">
    <property type="component" value="Unassembled WGS sequence"/>
</dbReference>
<keyword evidence="5" id="KW-1185">Reference proteome</keyword>
<dbReference type="AlphaFoldDB" id="A0A4Z1HS80"/>
<evidence type="ECO:0000256" key="2">
    <source>
        <dbReference type="ARBA" id="ARBA00022553"/>
    </source>
</evidence>
<evidence type="ECO:0000256" key="1">
    <source>
        <dbReference type="ARBA" id="ARBA00022450"/>
    </source>
</evidence>
<feature type="domain" description="Thioester reductase (TE)" evidence="3">
    <location>
        <begin position="22"/>
        <end position="115"/>
    </location>
</feature>
<evidence type="ECO:0000313" key="5">
    <source>
        <dbReference type="Proteomes" id="UP000297527"/>
    </source>
</evidence>
<dbReference type="InterPro" id="IPR013120">
    <property type="entry name" value="FAR_NAD-bd"/>
</dbReference>
<gene>
    <name evidence="4" type="ORF">BCON_0266g00020</name>
</gene>
<keyword evidence="1" id="KW-0596">Phosphopantetheine</keyword>
<keyword evidence="2" id="KW-0597">Phosphoprotein</keyword>
<comment type="caution">
    <text evidence="4">The sequence shown here is derived from an EMBL/GenBank/DDBJ whole genome shotgun (WGS) entry which is preliminary data.</text>
</comment>
<dbReference type="PANTHER" id="PTHR43439">
    <property type="entry name" value="PHENYLACETATE-COENZYME A LIGASE"/>
    <property type="match status" value="1"/>
</dbReference>